<evidence type="ECO:0000259" key="3">
    <source>
        <dbReference type="Pfam" id="PF08338"/>
    </source>
</evidence>
<protein>
    <submittedName>
        <fullName evidence="4">Cell division inhibitor</fullName>
    </submittedName>
</protein>
<dbReference type="InterPro" id="IPR036291">
    <property type="entry name" value="NAD(P)-bd_dom_sf"/>
</dbReference>
<keyword evidence="5" id="KW-1185">Reference proteome</keyword>
<evidence type="ECO:0000313" key="4">
    <source>
        <dbReference type="EMBL" id="CAI4029959.1"/>
    </source>
</evidence>
<dbReference type="Proteomes" id="UP001179121">
    <property type="component" value="Chromosome"/>
</dbReference>
<dbReference type="Pfam" id="PF01370">
    <property type="entry name" value="Epimerase"/>
    <property type="match status" value="1"/>
</dbReference>
<dbReference type="Gene3D" id="3.40.50.720">
    <property type="entry name" value="NAD(P)-binding Rossmann-like Domain"/>
    <property type="match status" value="1"/>
</dbReference>
<name>A0AA86T119_9BACT</name>
<proteinExistence type="inferred from homology"/>
<feature type="domain" description="NAD-dependent epimerase/dehydratase" evidence="2">
    <location>
        <begin position="3"/>
        <end position="219"/>
    </location>
</feature>
<evidence type="ECO:0000259" key="2">
    <source>
        <dbReference type="Pfam" id="PF01370"/>
    </source>
</evidence>
<accession>A0AA86T119</accession>
<dbReference type="SUPFAM" id="SSF51735">
    <property type="entry name" value="NAD(P)-binding Rossmann-fold domains"/>
    <property type="match status" value="1"/>
</dbReference>
<gene>
    <name evidence="4" type="ORF">DNFV4_00379</name>
</gene>
<sequence>MHIVVTGGTGFIGSALSEQLAAQGHRVTLLTRDTNRAWRRLGNLCEYMEWDGISPGTWETSFEEVEAVVNLAGASIADERWTESRKRHLIENRVSATRLVVQALGRRASRPVVLISGSGVGYYGASDDRLLDERAERGSGFLADLSEAWEAEAYRAEALGVRVVRLRIGMVLERDGGALPRMLLPFKLFVGGPISPGDQWVSWIHRQDLIGLIQWAITNHTISGPLNAVAPGAVTMAEFCRLLGRAMGRPSWLSVPGFAVKLALGEMGTLLTTGQRVIPMVALSSGFPFVYPDLESALRAILIGRTGAGPSVPDRRQTEVSA</sequence>
<evidence type="ECO:0000256" key="1">
    <source>
        <dbReference type="ARBA" id="ARBA00009353"/>
    </source>
</evidence>
<feature type="domain" description="DUF1731" evidence="3">
    <location>
        <begin position="255"/>
        <end position="301"/>
    </location>
</feature>
<dbReference type="InterPro" id="IPR013549">
    <property type="entry name" value="DUF1731"/>
</dbReference>
<dbReference type="PANTHER" id="PTHR11092:SF0">
    <property type="entry name" value="EPIMERASE FAMILY PROTEIN SDR39U1"/>
    <property type="match status" value="1"/>
</dbReference>
<dbReference type="InterPro" id="IPR001509">
    <property type="entry name" value="Epimerase_deHydtase"/>
</dbReference>
<comment type="similarity">
    <text evidence="1">Belongs to the NAD(P)-dependent epimerase/dehydratase family. SDR39U1 subfamily.</text>
</comment>
<dbReference type="Pfam" id="PF08338">
    <property type="entry name" value="DUF1731"/>
    <property type="match status" value="1"/>
</dbReference>
<organism evidence="4 5">
    <name type="scientific">Nitrospira tepida</name>
    <dbReference type="NCBI Taxonomy" id="2973512"/>
    <lineage>
        <taxon>Bacteria</taxon>
        <taxon>Pseudomonadati</taxon>
        <taxon>Nitrospirota</taxon>
        <taxon>Nitrospiria</taxon>
        <taxon>Nitrospirales</taxon>
        <taxon>Nitrospiraceae</taxon>
        <taxon>Nitrospira</taxon>
    </lineage>
</organism>
<dbReference type="AlphaFoldDB" id="A0AA86T119"/>
<dbReference type="KEGG" id="nti:DNFV4_00379"/>
<dbReference type="NCBIfam" id="TIGR01777">
    <property type="entry name" value="yfcH"/>
    <property type="match status" value="1"/>
</dbReference>
<dbReference type="CDD" id="cd05242">
    <property type="entry name" value="SDR_a8"/>
    <property type="match status" value="1"/>
</dbReference>
<dbReference type="PANTHER" id="PTHR11092">
    <property type="entry name" value="SUGAR NUCLEOTIDE EPIMERASE RELATED"/>
    <property type="match status" value="1"/>
</dbReference>
<reference evidence="4" key="1">
    <citation type="submission" date="2022-10" db="EMBL/GenBank/DDBJ databases">
        <authorList>
            <person name="Koch H."/>
        </authorList>
    </citation>
    <scope>NUCLEOTIDE SEQUENCE</scope>
    <source>
        <strain evidence="4">DNF</strain>
    </source>
</reference>
<dbReference type="RefSeq" id="WP_289266972.1">
    <property type="nucleotide sequence ID" value="NZ_OX365700.1"/>
</dbReference>
<dbReference type="EMBL" id="OX365700">
    <property type="protein sequence ID" value="CAI4029959.1"/>
    <property type="molecule type" value="Genomic_DNA"/>
</dbReference>
<dbReference type="InterPro" id="IPR010099">
    <property type="entry name" value="SDR39U1"/>
</dbReference>
<evidence type="ECO:0000313" key="5">
    <source>
        <dbReference type="Proteomes" id="UP001179121"/>
    </source>
</evidence>